<dbReference type="InterPro" id="IPR041231">
    <property type="entry name" value="FlgA_N"/>
</dbReference>
<feature type="chain" id="PRO_5022258645" description="Flagella basal body P-ring formation protein FlgA" evidence="4">
    <location>
        <begin position="30"/>
        <end position="244"/>
    </location>
</feature>
<dbReference type="PROSITE" id="PS51257">
    <property type="entry name" value="PROKAR_LIPOPROTEIN"/>
    <property type="match status" value="1"/>
</dbReference>
<comment type="function">
    <text evidence="4">Involved in the assembly process of the P-ring formation. It may associate with FlgF on the rod constituting a structure essential for the P-ring assembly or may act as a modulator protein for the P-ring assembly.</text>
</comment>
<dbReference type="Pfam" id="PF13144">
    <property type="entry name" value="ChapFlgA"/>
    <property type="match status" value="1"/>
</dbReference>
<reference evidence="7" key="2">
    <citation type="journal article" date="2020" name="Int. J. Syst. Evol. Microbiol.">
        <title>Genomic insights into a novel species Rhodoferax aquaticus sp. nov., isolated from freshwater.</title>
        <authorList>
            <person name="Li T."/>
            <person name="Zhuo Y."/>
            <person name="Jin C.Z."/>
            <person name="Wu X."/>
            <person name="Ko S.R."/>
            <person name="Jin F.J."/>
            <person name="Ahn C.Y."/>
            <person name="Oh H.M."/>
            <person name="Lee H.G."/>
            <person name="Jin L."/>
        </authorList>
    </citation>
    <scope>NUCLEOTIDE SEQUENCE [LARGE SCALE GENOMIC DNA]</scope>
    <source>
        <strain evidence="7">Gr-4</strain>
    </source>
</reference>
<protein>
    <recommendedName>
        <fullName evidence="4">Flagella basal body P-ring formation protein FlgA</fullName>
    </recommendedName>
</protein>
<evidence type="ECO:0000259" key="5">
    <source>
        <dbReference type="SMART" id="SM00858"/>
    </source>
</evidence>
<gene>
    <name evidence="6" type="primary">flgA</name>
    <name evidence="6" type="ORF">EXZ61_19155</name>
</gene>
<dbReference type="PANTHER" id="PTHR36307:SF1">
    <property type="entry name" value="FLAGELLA BASAL BODY P-RING FORMATION PROTEIN FLGA"/>
    <property type="match status" value="1"/>
</dbReference>
<comment type="subcellular location">
    <subcellularLocation>
        <location evidence="1 4">Periplasm</location>
    </subcellularLocation>
</comment>
<dbReference type="NCBIfam" id="TIGR03170">
    <property type="entry name" value="flgA_cterm"/>
    <property type="match status" value="1"/>
</dbReference>
<feature type="signal peptide" evidence="4">
    <location>
        <begin position="1"/>
        <end position="29"/>
    </location>
</feature>
<keyword evidence="3 4" id="KW-0574">Periplasm</keyword>
<keyword evidence="6" id="KW-0966">Cell projection</keyword>
<keyword evidence="6" id="KW-0282">Flagellum</keyword>
<evidence type="ECO:0000256" key="2">
    <source>
        <dbReference type="ARBA" id="ARBA00022729"/>
    </source>
</evidence>
<organism evidence="6 7">
    <name type="scientific">Rhodoferax aquaticus</name>
    <dbReference type="NCBI Taxonomy" id="2527691"/>
    <lineage>
        <taxon>Bacteria</taxon>
        <taxon>Pseudomonadati</taxon>
        <taxon>Pseudomonadota</taxon>
        <taxon>Betaproteobacteria</taxon>
        <taxon>Burkholderiales</taxon>
        <taxon>Comamonadaceae</taxon>
        <taxon>Rhodoferax</taxon>
    </lineage>
</organism>
<dbReference type="EMBL" id="CP036282">
    <property type="protein sequence ID" value="QDL56107.1"/>
    <property type="molecule type" value="Genomic_DNA"/>
</dbReference>
<dbReference type="CDD" id="cd11614">
    <property type="entry name" value="SAF_CpaB_FlgA_like"/>
    <property type="match status" value="1"/>
</dbReference>
<evidence type="ECO:0000313" key="6">
    <source>
        <dbReference type="EMBL" id="QDL56107.1"/>
    </source>
</evidence>
<evidence type="ECO:0000256" key="1">
    <source>
        <dbReference type="ARBA" id="ARBA00004418"/>
    </source>
</evidence>
<keyword evidence="7" id="KW-1185">Reference proteome</keyword>
<dbReference type="InterPro" id="IPR013974">
    <property type="entry name" value="SAF"/>
</dbReference>
<proteinExistence type="inferred from homology"/>
<evidence type="ECO:0000256" key="4">
    <source>
        <dbReference type="RuleBase" id="RU362063"/>
    </source>
</evidence>
<name>A0A515ETU9_9BURK</name>
<dbReference type="InterPro" id="IPR039246">
    <property type="entry name" value="Flagellar_FlgA"/>
</dbReference>
<evidence type="ECO:0000256" key="3">
    <source>
        <dbReference type="ARBA" id="ARBA00022764"/>
    </source>
</evidence>
<dbReference type="GO" id="GO:0042597">
    <property type="term" value="C:periplasmic space"/>
    <property type="evidence" value="ECO:0007669"/>
    <property type="project" value="UniProtKB-SubCell"/>
</dbReference>
<dbReference type="Pfam" id="PF17656">
    <property type="entry name" value="ChapFlgA_N"/>
    <property type="match status" value="1"/>
</dbReference>
<dbReference type="SMART" id="SM00858">
    <property type="entry name" value="SAF"/>
    <property type="match status" value="1"/>
</dbReference>
<comment type="similarity">
    <text evidence="4">Belongs to the FlgA family.</text>
</comment>
<dbReference type="AlphaFoldDB" id="A0A515ETU9"/>
<feature type="domain" description="SAF" evidence="5">
    <location>
        <begin position="120"/>
        <end position="182"/>
    </location>
</feature>
<dbReference type="GO" id="GO:0044780">
    <property type="term" value="P:bacterial-type flagellum assembly"/>
    <property type="evidence" value="ECO:0007669"/>
    <property type="project" value="InterPro"/>
</dbReference>
<reference evidence="7" key="1">
    <citation type="submission" date="2019-02" db="EMBL/GenBank/DDBJ databases">
        <title>Complete genome sequence of Rhodoferax sp. Gr-4.</title>
        <authorList>
            <person name="Jin L."/>
        </authorList>
    </citation>
    <scope>NUCLEOTIDE SEQUENCE [LARGE SCALE GENOMIC DNA]</scope>
    <source>
        <strain evidence="7">Gr-4</strain>
    </source>
</reference>
<sequence>MTPFRNRLTHALPLALGLALAGACLNVQAQVPNYSDLQAAVETWARAAVASNVAASGTAVRTEVTVGGIDGRLKLAPCGNVEAYLPVGLRLWGKTRVGVRCMDGMVRWNVTMPATVKALGTAWVVKNPVASGAVIGPTDMVETEVDWAEEVSPVLTDRSAWVGQVATRQLGTGQTLRQGMVKPAQVFQAGAQVRVVAQGPGFSISSDAQALSAGILGQPARVRMDNGRVATGVVMDVHTVRIDL</sequence>
<dbReference type="KEGG" id="rhg:EXZ61_19155"/>
<dbReference type="Gene3D" id="3.90.1210.10">
    <property type="entry name" value="Antifreeze-like/N-acetylneuraminic acid synthase C-terminal domain"/>
    <property type="match status" value="1"/>
</dbReference>
<dbReference type="Proteomes" id="UP000317365">
    <property type="component" value="Chromosome"/>
</dbReference>
<evidence type="ECO:0000313" key="7">
    <source>
        <dbReference type="Proteomes" id="UP000317365"/>
    </source>
</evidence>
<dbReference type="RefSeq" id="WP_142813426.1">
    <property type="nucleotide sequence ID" value="NZ_CP036282.1"/>
</dbReference>
<dbReference type="InterPro" id="IPR017585">
    <property type="entry name" value="SAF_FlgA"/>
</dbReference>
<dbReference type="Gene3D" id="2.30.30.760">
    <property type="match status" value="1"/>
</dbReference>
<dbReference type="PANTHER" id="PTHR36307">
    <property type="entry name" value="FLAGELLA BASAL BODY P-RING FORMATION PROTEIN FLGA"/>
    <property type="match status" value="1"/>
</dbReference>
<keyword evidence="4" id="KW-1005">Bacterial flagellum biogenesis</keyword>
<keyword evidence="2 4" id="KW-0732">Signal</keyword>
<keyword evidence="6" id="KW-0969">Cilium</keyword>
<accession>A0A515ETU9</accession>